<evidence type="ECO:0000313" key="2">
    <source>
        <dbReference type="EMBL" id="CUS15206.1"/>
    </source>
</evidence>
<accession>A0A292Q5X5</accession>
<evidence type="ECO:0000256" key="1">
    <source>
        <dbReference type="SAM" id="MobiDB-lite"/>
    </source>
</evidence>
<feature type="compositionally biased region" description="Basic and acidic residues" evidence="1">
    <location>
        <begin position="180"/>
        <end position="191"/>
    </location>
</feature>
<keyword evidence="3" id="KW-1185">Reference proteome</keyword>
<name>A0A292Q5X5_9PEZI</name>
<feature type="region of interest" description="Disordered" evidence="1">
    <location>
        <begin position="1"/>
        <end position="267"/>
    </location>
</feature>
<evidence type="ECO:0000313" key="3">
    <source>
        <dbReference type="Proteomes" id="UP001412239"/>
    </source>
</evidence>
<feature type="compositionally biased region" description="Basic and acidic residues" evidence="1">
    <location>
        <begin position="104"/>
        <end position="126"/>
    </location>
</feature>
<organism evidence="2 3">
    <name type="scientific">Tuber aestivum</name>
    <name type="common">summer truffle</name>
    <dbReference type="NCBI Taxonomy" id="59557"/>
    <lineage>
        <taxon>Eukaryota</taxon>
        <taxon>Fungi</taxon>
        <taxon>Dikarya</taxon>
        <taxon>Ascomycota</taxon>
        <taxon>Pezizomycotina</taxon>
        <taxon>Pezizomycetes</taxon>
        <taxon>Pezizales</taxon>
        <taxon>Tuberaceae</taxon>
        <taxon>Tuber</taxon>
    </lineage>
</organism>
<reference evidence="2" key="1">
    <citation type="submission" date="2015-10" db="EMBL/GenBank/DDBJ databases">
        <authorList>
            <person name="Regsiter A."/>
            <person name="william w."/>
        </authorList>
    </citation>
    <scope>NUCLEOTIDE SEQUENCE</scope>
    <source>
        <strain evidence="2">Montdore</strain>
    </source>
</reference>
<feature type="compositionally biased region" description="Acidic residues" evidence="1">
    <location>
        <begin position="87"/>
        <end position="98"/>
    </location>
</feature>
<sequence length="267" mass="29669">MSLSPNTHPDLRVLVPLTEHTENTDGPTPAPAPSDHHLHPPPKPLDLPSSPEDSFSRHPPQPLATFDGITSHTATPTEPPAMPEVMPADDLEAEDDDGGTYREIQARVDQIHRTRHDTSRLTERRVLKVPRVRKHHSSSARRERKIRSRSRPSDMDPLSRTEEAYSREQRLHGPIPMQEGKPREEPGDSRHGKAPGPLVDVPEIRVECTGESRPVTPPKVEADAGRMDWCQQTPPHQTIPEECPMDWSGNSPPAPAAPPPPPPSDMY</sequence>
<dbReference type="EMBL" id="LN890949">
    <property type="protein sequence ID" value="CUS15206.1"/>
    <property type="molecule type" value="Genomic_DNA"/>
</dbReference>
<feature type="compositionally biased region" description="Basic and acidic residues" evidence="1">
    <location>
        <begin position="151"/>
        <end position="171"/>
    </location>
</feature>
<proteinExistence type="predicted"/>
<feature type="compositionally biased region" description="Pro residues" evidence="1">
    <location>
        <begin position="252"/>
        <end position="267"/>
    </location>
</feature>
<gene>
    <name evidence="2" type="ORF">GSTUAT00000673001</name>
</gene>
<dbReference type="Proteomes" id="UP001412239">
    <property type="component" value="Unassembled WGS sequence"/>
</dbReference>
<dbReference type="AlphaFoldDB" id="A0A292Q5X5"/>
<feature type="compositionally biased region" description="Basic residues" evidence="1">
    <location>
        <begin position="127"/>
        <end position="150"/>
    </location>
</feature>
<protein>
    <submittedName>
        <fullName evidence="2">Uncharacterized protein</fullName>
    </submittedName>
</protein>